<dbReference type="InterPro" id="IPR027417">
    <property type="entry name" value="P-loop_NTPase"/>
</dbReference>
<dbReference type="PANTHER" id="PTHR33377:SF13">
    <property type="entry name" value="OS10G0134700 PROTEIN"/>
    <property type="match status" value="1"/>
</dbReference>
<dbReference type="PANTHER" id="PTHR33377">
    <property type="entry name" value="OS10G0134700 PROTEIN-RELATED"/>
    <property type="match status" value="1"/>
</dbReference>
<protein>
    <recommendedName>
        <fullName evidence="3">Rx N-terminal domain-containing protein</fullName>
    </recommendedName>
</protein>
<reference evidence="1" key="2">
    <citation type="submission" date="2020-10" db="EMBL/GenBank/DDBJ databases">
        <authorList>
            <person name="Cooper E.A."/>
            <person name="Brenton Z.W."/>
            <person name="Flinn B.S."/>
            <person name="Jenkins J."/>
            <person name="Shu S."/>
            <person name="Flowers D."/>
            <person name="Luo F."/>
            <person name="Wang Y."/>
            <person name="Xia P."/>
            <person name="Barry K."/>
            <person name="Daum C."/>
            <person name="Lipzen A."/>
            <person name="Yoshinaga Y."/>
            <person name="Schmutz J."/>
            <person name="Saski C."/>
            <person name="Vermerris W."/>
            <person name="Kresovich S."/>
        </authorList>
    </citation>
    <scope>NUCLEOTIDE SEQUENCE</scope>
</reference>
<dbReference type="OMA" id="YIANSGM"/>
<evidence type="ECO:0000313" key="1">
    <source>
        <dbReference type="EMBL" id="KAG0550901.1"/>
    </source>
</evidence>
<evidence type="ECO:0000313" key="2">
    <source>
        <dbReference type="Proteomes" id="UP000807115"/>
    </source>
</evidence>
<dbReference type="EMBL" id="CM027680">
    <property type="protein sequence ID" value="KAG0550901.1"/>
    <property type="molecule type" value="Genomic_DNA"/>
</dbReference>
<proteinExistence type="predicted"/>
<name>A0A921V2K8_SORBI</name>
<dbReference type="OrthoDB" id="593438at2759"/>
<dbReference type="Proteomes" id="UP000807115">
    <property type="component" value="Chromosome 1"/>
</dbReference>
<evidence type="ECO:0008006" key="3">
    <source>
        <dbReference type="Google" id="ProtNLM"/>
    </source>
</evidence>
<dbReference type="SUPFAM" id="SSF52540">
    <property type="entry name" value="P-loop containing nucleoside triphosphate hydrolases"/>
    <property type="match status" value="1"/>
</dbReference>
<accession>A0A921V2K8</accession>
<dbReference type="KEGG" id="sbi:8080468"/>
<reference evidence="1" key="1">
    <citation type="journal article" date="2019" name="BMC Genomics">
        <title>A new reference genome for Sorghum bicolor reveals high levels of sequence similarity between sweet and grain genotypes: implications for the genetics of sugar metabolism.</title>
        <authorList>
            <person name="Cooper E.A."/>
            <person name="Brenton Z.W."/>
            <person name="Flinn B.S."/>
            <person name="Jenkins J."/>
            <person name="Shu S."/>
            <person name="Flowers D."/>
            <person name="Luo F."/>
            <person name="Wang Y."/>
            <person name="Xia P."/>
            <person name="Barry K."/>
            <person name="Daum C."/>
            <person name="Lipzen A."/>
            <person name="Yoshinaga Y."/>
            <person name="Schmutz J."/>
            <person name="Saski C."/>
            <person name="Vermerris W."/>
            <person name="Kresovich S."/>
        </authorList>
    </citation>
    <scope>NUCLEOTIDE SEQUENCE</scope>
</reference>
<comment type="caution">
    <text evidence="1">The sequence shown here is derived from an EMBL/GenBank/DDBJ whole genome shotgun (WGS) entry which is preliminary data.</text>
</comment>
<organism evidence="1 2">
    <name type="scientific">Sorghum bicolor</name>
    <name type="common">Sorghum</name>
    <name type="synonym">Sorghum vulgare</name>
    <dbReference type="NCBI Taxonomy" id="4558"/>
    <lineage>
        <taxon>Eukaryota</taxon>
        <taxon>Viridiplantae</taxon>
        <taxon>Streptophyta</taxon>
        <taxon>Embryophyta</taxon>
        <taxon>Tracheophyta</taxon>
        <taxon>Spermatophyta</taxon>
        <taxon>Magnoliopsida</taxon>
        <taxon>Liliopsida</taxon>
        <taxon>Poales</taxon>
        <taxon>Poaceae</taxon>
        <taxon>PACMAD clade</taxon>
        <taxon>Panicoideae</taxon>
        <taxon>Andropogonodae</taxon>
        <taxon>Andropogoneae</taxon>
        <taxon>Sorghinae</taxon>
        <taxon>Sorghum</taxon>
    </lineage>
</organism>
<gene>
    <name evidence="1" type="ORF">BDA96_01G377600</name>
</gene>
<dbReference type="AlphaFoldDB" id="A0A921V2K8"/>
<dbReference type="Gramene" id="EER92193">
    <property type="protein sequence ID" value="EER92193"/>
    <property type="gene ID" value="SORBI_3001G353700"/>
</dbReference>
<sequence length="502" mass="56691">METAISAVIGEVVSQFISFLMSKYSNNAASEEQKMGRLQHLLLRVRTVVEEADGRHITNSGMVEQLQVLADAMYRGYRLLDSFSCGGRPNNPLMMEEVKVSNTSASLSLQSPRPKRCRTITLGRKGKAVIDLDQSSLDETLDRLETAAAHMAEFVVLLGGCERLSRRPYDAHLYIDNFMFGRHAEKQRLLNFLLDQNNSATGSPPPVLSVIGGPSVGKRTLVAHVCSDKRVTSHFSLILHLNEGDLFRVQEEHESRRAAEGKVLIVVEFDSVVDEEDWVKFYSSVTNLKKGSKVVIISNLRKFDTFATVKPIFLSTLPYAEFRYLFKILAFGSTNPMEHPQLLKIVDELSKELQLGWSLVTANALGEALRTNLDVRFWLCMLNRIRRTSERNMSVFGAYPRALAERGDHVDMTDLELTPGAPFHFVWSRKAHDISVKKELPKVTVRELMVDPTARPKGEFIMIIWQSRIPPHTCFGHFVPNCDQGMRQHVLLSGRKRRGLPL</sequence>